<proteinExistence type="predicted"/>
<evidence type="ECO:0000313" key="3">
    <source>
        <dbReference type="Proteomes" id="UP000013525"/>
    </source>
</evidence>
<reference evidence="2 3" key="1">
    <citation type="journal article" date="2013" name="Genome Announc.">
        <title>Draft Genome Sequence of Rhodococcus rhodnii Strain LMG5362, a Symbiont of Rhodnius prolixus (Hemiptera, Reduviidae, Triatominae), the Principle Vector of Trypanosoma cruzi.</title>
        <authorList>
            <person name="Pachebat J.A."/>
            <person name="van Keulen G."/>
            <person name="Whitten M.M."/>
            <person name="Girdwood S."/>
            <person name="Del Sol R."/>
            <person name="Dyson P.J."/>
            <person name="Facey P.D."/>
        </authorList>
    </citation>
    <scope>NUCLEOTIDE SEQUENCE [LARGE SCALE GENOMIC DNA]</scope>
    <source>
        <strain evidence="2 3">LMG 5362</strain>
    </source>
</reference>
<dbReference type="EMBL" id="APMY01000128">
    <property type="protein sequence ID" value="EOM74643.1"/>
    <property type="molecule type" value="Genomic_DNA"/>
</dbReference>
<dbReference type="AlphaFoldDB" id="R7WQ64"/>
<organism evidence="2 3">
    <name type="scientific">Rhodococcus rhodnii LMG 5362</name>
    <dbReference type="NCBI Taxonomy" id="1273125"/>
    <lineage>
        <taxon>Bacteria</taxon>
        <taxon>Bacillati</taxon>
        <taxon>Actinomycetota</taxon>
        <taxon>Actinomycetes</taxon>
        <taxon>Mycobacteriales</taxon>
        <taxon>Nocardiaceae</taxon>
        <taxon>Rhodococcus</taxon>
    </lineage>
</organism>
<dbReference type="PATRIC" id="fig|1273125.3.peg.1080"/>
<comment type="caution">
    <text evidence="2">The sequence shown here is derived from an EMBL/GenBank/DDBJ whole genome shotgun (WGS) entry which is preliminary data.</text>
</comment>
<protein>
    <submittedName>
        <fullName evidence="2">Uncharacterized protein</fullName>
    </submittedName>
</protein>
<name>R7WQ64_9NOCA</name>
<keyword evidence="3" id="KW-1185">Reference proteome</keyword>
<dbReference type="EMBL" id="APMY01000039">
    <property type="protein sequence ID" value="EOM77443.1"/>
    <property type="molecule type" value="Genomic_DNA"/>
</dbReference>
<accession>R7WQ64</accession>
<evidence type="ECO:0000313" key="2">
    <source>
        <dbReference type="EMBL" id="EOM77443.1"/>
    </source>
</evidence>
<sequence>MDEGERDNRYDWLLWELELLAWRKGGREEGDGE</sequence>
<evidence type="ECO:0000313" key="1">
    <source>
        <dbReference type="EMBL" id="EOM74643.1"/>
    </source>
</evidence>
<gene>
    <name evidence="2" type="ORF">Rrhod_1120</name>
    <name evidence="1" type="ORF">Rrhod_4039</name>
</gene>
<dbReference type="Proteomes" id="UP000013525">
    <property type="component" value="Unassembled WGS sequence"/>
</dbReference>